<comment type="caution">
    <text evidence="2">The sequence shown here is derived from an EMBL/GenBank/DDBJ whole genome shotgun (WGS) entry which is preliminary data.</text>
</comment>
<proteinExistence type="predicted"/>
<dbReference type="InterPro" id="IPR011050">
    <property type="entry name" value="Pectin_lyase_fold/virulence"/>
</dbReference>
<sequence>MRFSVVSVSVLAALAQLVSAVPTIERRATATEKPTIGYAAQGGTTGGIGGATVTVSTLAALTSALADDTAKIVLVSGTISGNTVVKVGSNKSLLGKSGASLVGVGLRVNKKNNVIIR</sequence>
<dbReference type="InterPro" id="IPR012334">
    <property type="entry name" value="Pectin_lyas_fold"/>
</dbReference>
<dbReference type="SUPFAM" id="SSF51126">
    <property type="entry name" value="Pectin lyase-like"/>
    <property type="match status" value="1"/>
</dbReference>
<keyword evidence="1" id="KW-0732">Signal</keyword>
<feature type="chain" id="PRO_5034491120" description="Pectate lyase" evidence="1">
    <location>
        <begin position="21"/>
        <end position="117"/>
    </location>
</feature>
<gene>
    <name evidence="2" type="ORF">RDB_LOCUS142273</name>
</gene>
<dbReference type="Proteomes" id="UP000663846">
    <property type="component" value="Unassembled WGS sequence"/>
</dbReference>
<evidence type="ECO:0000313" key="2">
    <source>
        <dbReference type="EMBL" id="CAE6448749.1"/>
    </source>
</evidence>
<evidence type="ECO:0000256" key="1">
    <source>
        <dbReference type="SAM" id="SignalP"/>
    </source>
</evidence>
<organism evidence="2 3">
    <name type="scientific">Rhizoctonia solani</name>
    <dbReference type="NCBI Taxonomy" id="456999"/>
    <lineage>
        <taxon>Eukaryota</taxon>
        <taxon>Fungi</taxon>
        <taxon>Dikarya</taxon>
        <taxon>Basidiomycota</taxon>
        <taxon>Agaricomycotina</taxon>
        <taxon>Agaricomycetes</taxon>
        <taxon>Cantharellales</taxon>
        <taxon>Ceratobasidiaceae</taxon>
        <taxon>Rhizoctonia</taxon>
    </lineage>
</organism>
<evidence type="ECO:0008006" key="4">
    <source>
        <dbReference type="Google" id="ProtNLM"/>
    </source>
</evidence>
<accession>A0A8H3GGL9</accession>
<evidence type="ECO:0000313" key="3">
    <source>
        <dbReference type="Proteomes" id="UP000663846"/>
    </source>
</evidence>
<name>A0A8H3GGL9_9AGAM</name>
<dbReference type="Gene3D" id="2.160.20.10">
    <property type="entry name" value="Single-stranded right-handed beta-helix, Pectin lyase-like"/>
    <property type="match status" value="1"/>
</dbReference>
<protein>
    <recommendedName>
        <fullName evidence="4">Pectate lyase</fullName>
    </recommendedName>
</protein>
<feature type="non-terminal residue" evidence="2">
    <location>
        <position position="117"/>
    </location>
</feature>
<reference evidence="2" key="1">
    <citation type="submission" date="2021-01" db="EMBL/GenBank/DDBJ databases">
        <authorList>
            <person name="Kaushik A."/>
        </authorList>
    </citation>
    <scope>NUCLEOTIDE SEQUENCE</scope>
    <source>
        <strain evidence="2">AG1-1C</strain>
    </source>
</reference>
<dbReference type="AlphaFoldDB" id="A0A8H3GGL9"/>
<feature type="signal peptide" evidence="1">
    <location>
        <begin position="1"/>
        <end position="20"/>
    </location>
</feature>
<dbReference type="EMBL" id="CAJMWS010000512">
    <property type="protein sequence ID" value="CAE6448749.1"/>
    <property type="molecule type" value="Genomic_DNA"/>
</dbReference>